<dbReference type="PANTHER" id="PTHR14248">
    <property type="entry name" value="CYCLIN Y, ISOFORM A"/>
    <property type="match status" value="1"/>
</dbReference>
<dbReference type="GO" id="GO:0016020">
    <property type="term" value="C:membrane"/>
    <property type="evidence" value="ECO:0007669"/>
    <property type="project" value="UniProtKB-SubCell"/>
</dbReference>
<evidence type="ECO:0000256" key="3">
    <source>
        <dbReference type="ARBA" id="ARBA00022989"/>
    </source>
</evidence>
<evidence type="ECO:0000259" key="8">
    <source>
        <dbReference type="PROSITE" id="PS51778"/>
    </source>
</evidence>
<dbReference type="Pfam" id="PF16746">
    <property type="entry name" value="BAR_3"/>
    <property type="match status" value="1"/>
</dbReference>
<dbReference type="SMART" id="SM00233">
    <property type="entry name" value="PH"/>
    <property type="match status" value="1"/>
</dbReference>
<dbReference type="AlphaFoldDB" id="A0A1L0DTD3"/>
<dbReference type="Gene3D" id="2.30.29.30">
    <property type="entry name" value="Pleckstrin-homology domain (PH domain)/Phosphotyrosine-binding domain (PTB)"/>
    <property type="match status" value="1"/>
</dbReference>
<dbReference type="Pfam" id="PF00169">
    <property type="entry name" value="PH"/>
    <property type="match status" value="1"/>
</dbReference>
<organism evidence="9 10">
    <name type="scientific">Sungouiella intermedia</name>
    <dbReference type="NCBI Taxonomy" id="45354"/>
    <lineage>
        <taxon>Eukaryota</taxon>
        <taxon>Fungi</taxon>
        <taxon>Dikarya</taxon>
        <taxon>Ascomycota</taxon>
        <taxon>Saccharomycotina</taxon>
        <taxon>Pichiomycetes</taxon>
        <taxon>Metschnikowiaceae</taxon>
        <taxon>Sungouiella</taxon>
    </lineage>
</organism>
<keyword evidence="3 6" id="KW-1133">Transmembrane helix</keyword>
<dbReference type="PROSITE" id="PS50003">
    <property type="entry name" value="PH_DOMAIN"/>
    <property type="match status" value="1"/>
</dbReference>
<evidence type="ECO:0000256" key="1">
    <source>
        <dbReference type="ARBA" id="ARBA00004370"/>
    </source>
</evidence>
<dbReference type="PROSITE" id="PS51778">
    <property type="entry name" value="VAST"/>
    <property type="match status" value="1"/>
</dbReference>
<evidence type="ECO:0000313" key="10">
    <source>
        <dbReference type="Proteomes" id="UP000182334"/>
    </source>
</evidence>
<feature type="compositionally biased region" description="Low complexity" evidence="5">
    <location>
        <begin position="9"/>
        <end position="21"/>
    </location>
</feature>
<dbReference type="EMBL" id="LT635760">
    <property type="protein sequence ID" value="SGZ55622.1"/>
    <property type="molecule type" value="Genomic_DNA"/>
</dbReference>
<keyword evidence="4 6" id="KW-0472">Membrane</keyword>
<feature type="domain" description="VASt" evidence="8">
    <location>
        <begin position="769"/>
        <end position="941"/>
    </location>
</feature>
<evidence type="ECO:0000256" key="5">
    <source>
        <dbReference type="SAM" id="MobiDB-lite"/>
    </source>
</evidence>
<dbReference type="InterPro" id="IPR031968">
    <property type="entry name" value="VASt"/>
</dbReference>
<evidence type="ECO:0000256" key="2">
    <source>
        <dbReference type="ARBA" id="ARBA00022692"/>
    </source>
</evidence>
<dbReference type="CDD" id="cd13280">
    <property type="entry name" value="PH_SIP3"/>
    <property type="match status" value="1"/>
</dbReference>
<dbReference type="Proteomes" id="UP000182334">
    <property type="component" value="Chromosome V"/>
</dbReference>
<feature type="transmembrane region" description="Helical" evidence="6">
    <location>
        <begin position="1011"/>
        <end position="1030"/>
    </location>
</feature>
<protein>
    <submittedName>
        <fullName evidence="9">CIC11C00000005602</fullName>
    </submittedName>
</protein>
<dbReference type="SUPFAM" id="SSF103657">
    <property type="entry name" value="BAR/IMD domain-like"/>
    <property type="match status" value="1"/>
</dbReference>
<comment type="subcellular location">
    <subcellularLocation>
        <location evidence="1">Membrane</location>
    </subcellularLocation>
</comment>
<dbReference type="InterPro" id="IPR011993">
    <property type="entry name" value="PH-like_dom_sf"/>
</dbReference>
<dbReference type="Gene3D" id="1.20.1270.60">
    <property type="entry name" value="Arfaptin homology (AH) domain/BAR domain"/>
    <property type="match status" value="1"/>
</dbReference>
<evidence type="ECO:0000256" key="4">
    <source>
        <dbReference type="ARBA" id="ARBA00023136"/>
    </source>
</evidence>
<evidence type="ECO:0000256" key="6">
    <source>
        <dbReference type="SAM" id="Phobius"/>
    </source>
</evidence>
<reference evidence="9 10" key="1">
    <citation type="submission" date="2016-10" db="EMBL/GenBank/DDBJ databases">
        <authorList>
            <person name="de Groot N.N."/>
        </authorList>
    </citation>
    <scope>NUCLEOTIDE SEQUENCE [LARGE SCALE GENOMIC DNA]</scope>
    <source>
        <strain evidence="9 10">CBS 141442</strain>
    </source>
</reference>
<dbReference type="GO" id="GO:0005737">
    <property type="term" value="C:cytoplasm"/>
    <property type="evidence" value="ECO:0007669"/>
    <property type="project" value="InterPro"/>
</dbReference>
<gene>
    <name evidence="9" type="ORF">SAMEA4029010_CIC11G00000005602</name>
</gene>
<dbReference type="InterPro" id="IPR042067">
    <property type="entry name" value="Sip3_PH"/>
</dbReference>
<evidence type="ECO:0000313" key="9">
    <source>
        <dbReference type="EMBL" id="SGZ55622.1"/>
    </source>
</evidence>
<dbReference type="InterPro" id="IPR027267">
    <property type="entry name" value="AH/BAR_dom_sf"/>
</dbReference>
<accession>A0A1L0DTD3</accession>
<dbReference type="OrthoDB" id="10070851at2759"/>
<feature type="domain" description="PH" evidence="7">
    <location>
        <begin position="326"/>
        <end position="427"/>
    </location>
</feature>
<dbReference type="SUPFAM" id="SSF50729">
    <property type="entry name" value="PH domain-like"/>
    <property type="match status" value="1"/>
</dbReference>
<dbReference type="InterPro" id="IPR004148">
    <property type="entry name" value="BAR_dom"/>
</dbReference>
<keyword evidence="2 6" id="KW-0812">Transmembrane</keyword>
<dbReference type="STRING" id="45354.A0A1L0DTD3"/>
<evidence type="ECO:0000259" key="7">
    <source>
        <dbReference type="PROSITE" id="PS50003"/>
    </source>
</evidence>
<dbReference type="InterPro" id="IPR001849">
    <property type="entry name" value="PH_domain"/>
</dbReference>
<proteinExistence type="predicted"/>
<name>A0A1L0DTD3_9ASCO</name>
<sequence>MSNRPTIAGSGSSSSTVPVSTEMVPDEPKLPQNTTIPSYRFFKLISVNFKEAALDSPSFRASMNHLDLQLLNTEKWFVALSASFSKIPRVIQELLGFLDSFMEYLVPVFMQDGLLDQEYTVSSLNNTKDGLKKIWKLALGIIEVNMPNIEITKSEIIERIATYKQLRRQFDAAQEKYDKFLSVYMALSKLKEAPMILEDLLQVFAVRKEYLQLSLDLTMEISEVSNLINEKINHRNFLLWKEKMDKFSYDPMVAELLSEFWTKTDRIQCWSEAYHKAMLNLSADLLLARKHIEERTILQFTPSNLLNDYRALLINSKVLEEANEPAAEIHGYLFMKTWTERSNKPIWVKRWAFIQSGVFGFLVLSPSHTSVQETDKIGVLLCNAKYSPNEDRRFCFEVKTIDTSLVLQAETLDELKSWLKVFDNARNRIINENDPMHELFSLASGRYPPLVTEFLSTTNTVMDKQMSSSRIINSAGQIITSSKLSSHLEKNEKLFQSSIYNQIAHIYLPFITDASRSSLIAYSLTGSTSVPTALSANIWGSLNWGVYYMNDVIPNELIEDDIPEEEFSKQIGNGMRVPKNFPNAWLPRDIQLRALFESCVGPLECCLVSFNCLLSPNAQQELRGTTFFTQNHIYSYIHSLGFVSLSKAPITHFVEAQCTHKKHYDMLKVVNLQGSLRAKLFLDDGFLIAKKLNCIFENAASNEPLGLTGLIRQILKIETEYNAEKKKAKAKAKRLIGEDQTSVLNGSSDIQFVSQPTPNHLFRVDYSDEMTLLGEHIVNLPPKALFHIFFGSRSTLLQEAYPVVTIRISDRTKWMKDPDNENGLFRGFVTDFRYYGSKHGRFTVIQELDPWVDNEYYNCKITRSSFKIKYGPEFKFVSRIILIGENGHTKFKYYGGVITTDKKSPLGWLVKKIGSTYSNSFFGSICRSIDEATRSIGHNGKVLKAIYQYGKIEVTDLPYQNPQIPPSEASLGTVIRLFYMGTMTSAGRRLVSTAYFILSVLKIIFTNLSAHRILVGIIGVLTMMNLFLGARSTKYYWQAKEARELAREVLNFEPMMMQRAIYLKDIRELIMKNDLIASDSKCFQTFRNSSFVLNFDQPATWSNAYQDDMTRSVAIKLRKSLQEIGIRRNELIVNLRMLNSLEEEIARGEWKNWLMSELEKCDYFRNLPLLEEAAILDSDFETGVETLNEFCSSCSKEMDVLLSSNNLL</sequence>
<feature type="region of interest" description="Disordered" evidence="5">
    <location>
        <begin position="1"/>
        <end position="29"/>
    </location>
</feature>
<keyword evidence="10" id="KW-1185">Reference proteome</keyword>